<dbReference type="Proteomes" id="UP000233248">
    <property type="component" value="Unassembled WGS sequence"/>
</dbReference>
<dbReference type="OrthoDB" id="9804758at2"/>
<dbReference type="GO" id="GO:0005829">
    <property type="term" value="C:cytosol"/>
    <property type="evidence" value="ECO:0007669"/>
    <property type="project" value="TreeGrafter"/>
</dbReference>
<comment type="function">
    <text evidence="1 4">Catalyzes the insertion of molybdate into adenylated molybdopterin with the concomitant release of AMP.</text>
</comment>
<dbReference type="NCBIfam" id="TIGR00177">
    <property type="entry name" value="molyb_syn"/>
    <property type="match status" value="1"/>
</dbReference>
<dbReference type="SUPFAM" id="SSF53218">
    <property type="entry name" value="Molybdenum cofactor biosynthesis proteins"/>
    <property type="match status" value="1"/>
</dbReference>
<organism evidence="7 8">
    <name type="scientific">Malaciobacter halophilus</name>
    <dbReference type="NCBI Taxonomy" id="197482"/>
    <lineage>
        <taxon>Bacteria</taxon>
        <taxon>Pseudomonadati</taxon>
        <taxon>Campylobacterota</taxon>
        <taxon>Epsilonproteobacteria</taxon>
        <taxon>Campylobacterales</taxon>
        <taxon>Arcobacteraceae</taxon>
        <taxon>Malaciobacter</taxon>
    </lineage>
</organism>
<comment type="caution">
    <text evidence="7">The sequence shown here is derived from an EMBL/GenBank/DDBJ whole genome shotgun (WGS) entry which is preliminary data.</text>
</comment>
<proteinExistence type="inferred from homology"/>
<comment type="catalytic activity">
    <reaction evidence="3">
        <text>adenylyl-molybdopterin + molybdate = Mo-molybdopterin + AMP + H(+)</text>
        <dbReference type="Rhea" id="RHEA:35047"/>
        <dbReference type="ChEBI" id="CHEBI:15378"/>
        <dbReference type="ChEBI" id="CHEBI:36264"/>
        <dbReference type="ChEBI" id="CHEBI:62727"/>
        <dbReference type="ChEBI" id="CHEBI:71302"/>
        <dbReference type="ChEBI" id="CHEBI:456215"/>
        <dbReference type="EC" id="2.10.1.1"/>
    </reaction>
</comment>
<keyword evidence="4" id="KW-0500">Molybdenum</keyword>
<comment type="similarity">
    <text evidence="2 4">Belongs to the MoeA family.</text>
</comment>
<dbReference type="Gene3D" id="3.40.980.10">
    <property type="entry name" value="MoaB/Mog-like domain"/>
    <property type="match status" value="1"/>
</dbReference>
<keyword evidence="4" id="KW-0460">Magnesium</keyword>
<evidence type="ECO:0000256" key="1">
    <source>
        <dbReference type="ARBA" id="ARBA00002901"/>
    </source>
</evidence>
<evidence type="ECO:0000259" key="6">
    <source>
        <dbReference type="SMART" id="SM00852"/>
    </source>
</evidence>
<dbReference type="InterPro" id="IPR001453">
    <property type="entry name" value="MoaB/Mog_dom"/>
</dbReference>
<comment type="pathway">
    <text evidence="4">Cofactor biosynthesis; molybdopterin biosynthesis.</text>
</comment>
<sequence length="406" mass="44161">MRNFISYKQSLEILEKIDIKTPPVQKMFLTQALGYVIAEDIVANHNSPEFPTSGMDGYALKAEDLNKKTLKVIDKNPAGSVVESIVTQGVCIKTFTGSLMPKGSDTLIPIENVEVNGDEIKIIKEVTAGFAVRDVAENYKKGEVLIKKGTVIGFAEVGVLASLNIAQVPVFVNPTVAIASTGSEILDLGQMQTNDSQIRSSNHLTIEALCKKAGANTIQMGIVKDDINSITQLLKTGLDKADIVITTGGVSVGDYDFVQDVIKDKLNAQVLFHGVTIKPGMHLLAAIKDGKLIIALPGFAYSSTVCAILYVLPFIYKLKQTKQSLPIVKAKINQDFPRRMPKTVFTACNVEYKDGIYQINFDGKKKGTSAILTNMLENPALLIQEDDSKDIKAGDMVDILLLNQLK</sequence>
<feature type="transmembrane region" description="Helical" evidence="5">
    <location>
        <begin position="292"/>
        <end position="316"/>
    </location>
</feature>
<keyword evidence="4" id="KW-0479">Metal-binding</keyword>
<accession>A0A2N1J2R7</accession>
<dbReference type="InterPro" id="IPR036425">
    <property type="entry name" value="MoaB/Mog-like_dom_sf"/>
</dbReference>
<dbReference type="PANTHER" id="PTHR10192">
    <property type="entry name" value="MOLYBDOPTERIN BIOSYNTHESIS PROTEIN"/>
    <property type="match status" value="1"/>
</dbReference>
<dbReference type="GO" id="GO:0046872">
    <property type="term" value="F:metal ion binding"/>
    <property type="evidence" value="ECO:0007669"/>
    <property type="project" value="UniProtKB-UniRule"/>
</dbReference>
<dbReference type="Gene3D" id="2.170.190.11">
    <property type="entry name" value="Molybdopterin biosynthesis moea protein, domain 3"/>
    <property type="match status" value="1"/>
</dbReference>
<comment type="cofactor">
    <cofactor evidence="4">
        <name>Mg(2+)</name>
        <dbReference type="ChEBI" id="CHEBI:18420"/>
    </cofactor>
</comment>
<dbReference type="Pfam" id="PF03453">
    <property type="entry name" value="MoeA_N"/>
    <property type="match status" value="1"/>
</dbReference>
<feature type="domain" description="MoaB/Mog" evidence="6">
    <location>
        <begin position="177"/>
        <end position="317"/>
    </location>
</feature>
<keyword evidence="5" id="KW-0812">Transmembrane</keyword>
<dbReference type="GO" id="GO:0006777">
    <property type="term" value="P:Mo-molybdopterin cofactor biosynthetic process"/>
    <property type="evidence" value="ECO:0007669"/>
    <property type="project" value="UniProtKB-UniRule"/>
</dbReference>
<reference evidence="7 8" key="1">
    <citation type="submission" date="2017-09" db="EMBL/GenBank/DDBJ databases">
        <title>Genomics of the genus Arcobacter.</title>
        <authorList>
            <person name="Perez-Cataluna A."/>
            <person name="Figueras M.J."/>
            <person name="Salas-Masso N."/>
        </authorList>
    </citation>
    <scope>NUCLEOTIDE SEQUENCE [LARGE SCALE GENOMIC DNA]</scope>
    <source>
        <strain evidence="7 8">DSM 18005</strain>
    </source>
</reference>
<dbReference type="RefSeq" id="WP_101184800.1">
    <property type="nucleotide sequence ID" value="NZ_CP031218.1"/>
</dbReference>
<evidence type="ECO:0000256" key="4">
    <source>
        <dbReference type="RuleBase" id="RU365090"/>
    </source>
</evidence>
<evidence type="ECO:0000313" key="8">
    <source>
        <dbReference type="Proteomes" id="UP000233248"/>
    </source>
</evidence>
<dbReference type="SUPFAM" id="SSF63882">
    <property type="entry name" value="MoeA N-terminal region -like"/>
    <property type="match status" value="1"/>
</dbReference>
<dbReference type="CDD" id="cd00887">
    <property type="entry name" value="MoeA"/>
    <property type="match status" value="1"/>
</dbReference>
<keyword evidence="8" id="KW-1185">Reference proteome</keyword>
<dbReference type="Gene3D" id="2.40.340.10">
    <property type="entry name" value="MoeA, C-terminal, domain IV"/>
    <property type="match status" value="1"/>
</dbReference>
<dbReference type="SMART" id="SM00852">
    <property type="entry name" value="MoCF_biosynth"/>
    <property type="match status" value="1"/>
</dbReference>
<evidence type="ECO:0000256" key="5">
    <source>
        <dbReference type="SAM" id="Phobius"/>
    </source>
</evidence>
<protein>
    <recommendedName>
        <fullName evidence="4">Molybdopterin molybdenumtransferase</fullName>
        <ecNumber evidence="4">2.10.1.1</ecNumber>
    </recommendedName>
</protein>
<dbReference type="EMBL" id="NXIF01000027">
    <property type="protein sequence ID" value="PKI80841.1"/>
    <property type="molecule type" value="Genomic_DNA"/>
</dbReference>
<dbReference type="PANTHER" id="PTHR10192:SF5">
    <property type="entry name" value="GEPHYRIN"/>
    <property type="match status" value="1"/>
</dbReference>
<dbReference type="Pfam" id="PF00994">
    <property type="entry name" value="MoCF_biosynth"/>
    <property type="match status" value="1"/>
</dbReference>
<dbReference type="AlphaFoldDB" id="A0A2N1J2R7"/>
<dbReference type="GO" id="GO:0061599">
    <property type="term" value="F:molybdopterin molybdotransferase activity"/>
    <property type="evidence" value="ECO:0007669"/>
    <property type="project" value="UniProtKB-UniRule"/>
</dbReference>
<dbReference type="InterPro" id="IPR036135">
    <property type="entry name" value="MoeA_linker/N_sf"/>
</dbReference>
<keyword evidence="4 7" id="KW-0808">Transferase</keyword>
<gene>
    <name evidence="7" type="ORF">CP960_07505</name>
</gene>
<keyword evidence="5" id="KW-0472">Membrane</keyword>
<keyword evidence="4" id="KW-0501">Molybdenum cofactor biosynthesis</keyword>
<dbReference type="InterPro" id="IPR036688">
    <property type="entry name" value="MoeA_C_domain_IV_sf"/>
</dbReference>
<dbReference type="EC" id="2.10.1.1" evidence="4"/>
<name>A0A2N1J2R7_9BACT</name>
<dbReference type="SUPFAM" id="SSF63867">
    <property type="entry name" value="MoeA C-terminal domain-like"/>
    <property type="match status" value="1"/>
</dbReference>
<dbReference type="InterPro" id="IPR038987">
    <property type="entry name" value="MoeA-like"/>
</dbReference>
<dbReference type="InterPro" id="IPR005110">
    <property type="entry name" value="MoeA_linker/N"/>
</dbReference>
<dbReference type="UniPathway" id="UPA00344"/>
<keyword evidence="5" id="KW-1133">Transmembrane helix</keyword>
<evidence type="ECO:0000256" key="3">
    <source>
        <dbReference type="ARBA" id="ARBA00047317"/>
    </source>
</evidence>
<evidence type="ECO:0000256" key="2">
    <source>
        <dbReference type="ARBA" id="ARBA00010763"/>
    </source>
</evidence>
<evidence type="ECO:0000313" key="7">
    <source>
        <dbReference type="EMBL" id="PKI80841.1"/>
    </source>
</evidence>
<dbReference type="Gene3D" id="3.90.105.10">
    <property type="entry name" value="Molybdopterin biosynthesis moea protein, domain 2"/>
    <property type="match status" value="1"/>
</dbReference>
<dbReference type="KEGG" id="ahs:AHALO_1464"/>